<dbReference type="PANTHER" id="PTHR11571:SF263">
    <property type="entry name" value="GLUTATHIONE S-TRANSFERASE"/>
    <property type="match status" value="1"/>
</dbReference>
<dbReference type="Proteomes" id="UP000448575">
    <property type="component" value="Unassembled WGS sequence"/>
</dbReference>
<comment type="caution">
    <text evidence="3">The sequence shown here is derived from an EMBL/GenBank/DDBJ whole genome shotgun (WGS) entry which is preliminary data.</text>
</comment>
<dbReference type="PROSITE" id="PS50404">
    <property type="entry name" value="GST_NTER"/>
    <property type="match status" value="1"/>
</dbReference>
<evidence type="ECO:0000313" key="4">
    <source>
        <dbReference type="Proteomes" id="UP000448575"/>
    </source>
</evidence>
<evidence type="ECO:0000313" key="3">
    <source>
        <dbReference type="EMBL" id="MYN04872.1"/>
    </source>
</evidence>
<dbReference type="Gene3D" id="1.20.1050.10">
    <property type="match status" value="1"/>
</dbReference>
<keyword evidence="4" id="KW-1185">Reference proteome</keyword>
<dbReference type="FunFam" id="1.20.1050.10:FF:000051">
    <property type="entry name" value="Glutathione S-transferase"/>
    <property type="match status" value="1"/>
</dbReference>
<dbReference type="CDD" id="cd03192">
    <property type="entry name" value="GST_C_Sigma_like"/>
    <property type="match status" value="1"/>
</dbReference>
<name>A0A6N9HPZ1_9BURK</name>
<sequence length="248" mass="27740">MMEPYQLYYWPTIQGRGEFVRLALEEAGVPYVDVARGKGGMKAMHAVIAGGSEGFAAFAPPVLRAGGLLVGQTANILMFLGARHKLAPRAEAGRLWCNQLQLTIADMVGEAHDTHHPISVNQYYEEQAREARARARDFAVERIPRFLDYFESVLQANPGRGGWMVGSRLSYVDLSLFQLLDGLRYAFPKVMAAYQGRWPGLARLAGRVAARPRIAAYLASPRRLANNEDDLFRHYPELERGVRVRPRA</sequence>
<dbReference type="PANTHER" id="PTHR11571">
    <property type="entry name" value="GLUTATHIONE S-TRANSFERASE"/>
    <property type="match status" value="1"/>
</dbReference>
<dbReference type="SUPFAM" id="SSF52833">
    <property type="entry name" value="Thioredoxin-like"/>
    <property type="match status" value="1"/>
</dbReference>
<dbReference type="SUPFAM" id="SSF47616">
    <property type="entry name" value="GST C-terminal domain-like"/>
    <property type="match status" value="1"/>
</dbReference>
<dbReference type="EMBL" id="WWCJ01000021">
    <property type="protein sequence ID" value="MYN04872.1"/>
    <property type="molecule type" value="Genomic_DNA"/>
</dbReference>
<gene>
    <name evidence="3" type="ORF">GTP41_22510</name>
</gene>
<dbReference type="InterPro" id="IPR050213">
    <property type="entry name" value="GST_superfamily"/>
</dbReference>
<dbReference type="Pfam" id="PF14497">
    <property type="entry name" value="GST_C_3"/>
    <property type="match status" value="1"/>
</dbReference>
<dbReference type="InterPro" id="IPR010987">
    <property type="entry name" value="Glutathione-S-Trfase_C-like"/>
</dbReference>
<feature type="domain" description="GST C-terminal" evidence="2">
    <location>
        <begin position="97"/>
        <end position="238"/>
    </location>
</feature>
<protein>
    <submittedName>
        <fullName evidence="3">Glutathione S-transferase</fullName>
    </submittedName>
</protein>
<dbReference type="InterPro" id="IPR036282">
    <property type="entry name" value="Glutathione-S-Trfase_C_sf"/>
</dbReference>
<keyword evidence="3" id="KW-0808">Transferase</keyword>
<reference evidence="3 4" key="1">
    <citation type="submission" date="2019-12" db="EMBL/GenBank/DDBJ databases">
        <title>Novel species isolated from a subtropical stream in China.</title>
        <authorList>
            <person name="Lu H."/>
        </authorList>
    </citation>
    <scope>NUCLEOTIDE SEQUENCE [LARGE SCALE GENOMIC DNA]</scope>
    <source>
        <strain evidence="3 4">DS3</strain>
    </source>
</reference>
<evidence type="ECO:0000259" key="1">
    <source>
        <dbReference type="PROSITE" id="PS50404"/>
    </source>
</evidence>
<dbReference type="Gene3D" id="3.40.30.10">
    <property type="entry name" value="Glutaredoxin"/>
    <property type="match status" value="1"/>
</dbReference>
<dbReference type="GO" id="GO:0004364">
    <property type="term" value="F:glutathione transferase activity"/>
    <property type="evidence" value="ECO:0007669"/>
    <property type="project" value="TreeGrafter"/>
</dbReference>
<accession>A0A6N9HPZ1</accession>
<dbReference type="GO" id="GO:0006749">
    <property type="term" value="P:glutathione metabolic process"/>
    <property type="evidence" value="ECO:0007669"/>
    <property type="project" value="TreeGrafter"/>
</dbReference>
<evidence type="ECO:0000259" key="2">
    <source>
        <dbReference type="PROSITE" id="PS50405"/>
    </source>
</evidence>
<organism evidence="3 4">
    <name type="scientific">Pseudoduganella guangdongensis</name>
    <dbReference type="NCBI Taxonomy" id="2692179"/>
    <lineage>
        <taxon>Bacteria</taxon>
        <taxon>Pseudomonadati</taxon>
        <taxon>Pseudomonadota</taxon>
        <taxon>Betaproteobacteria</taxon>
        <taxon>Burkholderiales</taxon>
        <taxon>Oxalobacteraceae</taxon>
        <taxon>Telluria group</taxon>
        <taxon>Pseudoduganella</taxon>
    </lineage>
</organism>
<dbReference type="PROSITE" id="PS50405">
    <property type="entry name" value="GST_CTER"/>
    <property type="match status" value="1"/>
</dbReference>
<dbReference type="InterPro" id="IPR036249">
    <property type="entry name" value="Thioredoxin-like_sf"/>
</dbReference>
<dbReference type="InterPro" id="IPR004046">
    <property type="entry name" value="GST_C"/>
</dbReference>
<feature type="domain" description="GST N-terminal" evidence="1">
    <location>
        <begin position="3"/>
        <end position="88"/>
    </location>
</feature>
<dbReference type="AlphaFoldDB" id="A0A6N9HPZ1"/>
<dbReference type="InterPro" id="IPR004045">
    <property type="entry name" value="Glutathione_S-Trfase_N"/>
</dbReference>
<proteinExistence type="predicted"/>